<dbReference type="RefSeq" id="WP_319837448.1">
    <property type="nucleotide sequence ID" value="NZ_CP137624.1"/>
</dbReference>
<dbReference type="InterPro" id="IPR003594">
    <property type="entry name" value="HATPase_dom"/>
</dbReference>
<dbReference type="GO" id="GO:0016301">
    <property type="term" value="F:kinase activity"/>
    <property type="evidence" value="ECO:0007669"/>
    <property type="project" value="UniProtKB-KW"/>
</dbReference>
<keyword evidence="6" id="KW-0808">Transferase</keyword>
<keyword evidence="8" id="KW-0547">Nucleotide-binding</keyword>
<name>A0ABZ0S4R6_9BACI</name>
<keyword evidence="4" id="KW-1003">Cell membrane</keyword>
<dbReference type="PANTHER" id="PTHR45528">
    <property type="entry name" value="SENSOR HISTIDINE KINASE CPXA"/>
    <property type="match status" value="1"/>
</dbReference>
<evidence type="ECO:0000256" key="7">
    <source>
        <dbReference type="ARBA" id="ARBA00022692"/>
    </source>
</evidence>
<organism evidence="17 18">
    <name type="scientific">Lysinibacillus louembei</name>
    <dbReference type="NCBI Taxonomy" id="1470088"/>
    <lineage>
        <taxon>Bacteria</taxon>
        <taxon>Bacillati</taxon>
        <taxon>Bacillota</taxon>
        <taxon>Bacilli</taxon>
        <taxon>Bacillales</taxon>
        <taxon>Bacillaceae</taxon>
        <taxon>Lysinibacillus</taxon>
    </lineage>
</organism>
<dbReference type="EMBL" id="CP137624">
    <property type="protein sequence ID" value="WPK12767.1"/>
    <property type="molecule type" value="Genomic_DNA"/>
</dbReference>
<evidence type="ECO:0000256" key="1">
    <source>
        <dbReference type="ARBA" id="ARBA00000085"/>
    </source>
</evidence>
<keyword evidence="13 14" id="KW-0472">Membrane</keyword>
<keyword evidence="5" id="KW-0597">Phosphoprotein</keyword>
<dbReference type="SUPFAM" id="SSF47384">
    <property type="entry name" value="Homodimeric domain of signal transducing histidine kinase"/>
    <property type="match status" value="1"/>
</dbReference>
<dbReference type="InterPro" id="IPR050398">
    <property type="entry name" value="HssS/ArlS-like"/>
</dbReference>
<dbReference type="InterPro" id="IPR004358">
    <property type="entry name" value="Sig_transdc_His_kin-like_C"/>
</dbReference>
<dbReference type="CDD" id="cd00082">
    <property type="entry name" value="HisKA"/>
    <property type="match status" value="1"/>
</dbReference>
<dbReference type="InterPro" id="IPR003661">
    <property type="entry name" value="HisK_dim/P_dom"/>
</dbReference>
<evidence type="ECO:0000256" key="11">
    <source>
        <dbReference type="ARBA" id="ARBA00022989"/>
    </source>
</evidence>
<evidence type="ECO:0000259" key="15">
    <source>
        <dbReference type="PROSITE" id="PS50109"/>
    </source>
</evidence>
<dbReference type="SUPFAM" id="SSF55874">
    <property type="entry name" value="ATPase domain of HSP90 chaperone/DNA topoisomerase II/histidine kinase"/>
    <property type="match status" value="1"/>
</dbReference>
<dbReference type="Gene3D" id="3.30.565.10">
    <property type="entry name" value="Histidine kinase-like ATPase, C-terminal domain"/>
    <property type="match status" value="1"/>
</dbReference>
<proteinExistence type="predicted"/>
<evidence type="ECO:0000256" key="8">
    <source>
        <dbReference type="ARBA" id="ARBA00022741"/>
    </source>
</evidence>
<keyword evidence="18" id="KW-1185">Reference proteome</keyword>
<dbReference type="PROSITE" id="PS50885">
    <property type="entry name" value="HAMP"/>
    <property type="match status" value="1"/>
</dbReference>
<keyword evidence="7 14" id="KW-0812">Transmembrane</keyword>
<dbReference type="EC" id="2.7.13.3" evidence="3"/>
<evidence type="ECO:0000256" key="6">
    <source>
        <dbReference type="ARBA" id="ARBA00022679"/>
    </source>
</evidence>
<comment type="catalytic activity">
    <reaction evidence="1">
        <text>ATP + protein L-histidine = ADP + protein N-phospho-L-histidine.</text>
        <dbReference type="EC" id="2.7.13.3"/>
    </reaction>
</comment>
<evidence type="ECO:0000256" key="2">
    <source>
        <dbReference type="ARBA" id="ARBA00004651"/>
    </source>
</evidence>
<feature type="domain" description="HAMP" evidence="16">
    <location>
        <begin position="170"/>
        <end position="222"/>
    </location>
</feature>
<dbReference type="Proteomes" id="UP001322664">
    <property type="component" value="Chromosome"/>
</dbReference>
<evidence type="ECO:0000256" key="4">
    <source>
        <dbReference type="ARBA" id="ARBA00022475"/>
    </source>
</evidence>
<evidence type="ECO:0000256" key="9">
    <source>
        <dbReference type="ARBA" id="ARBA00022777"/>
    </source>
</evidence>
<dbReference type="SMART" id="SM00388">
    <property type="entry name" value="HisKA"/>
    <property type="match status" value="1"/>
</dbReference>
<evidence type="ECO:0000256" key="10">
    <source>
        <dbReference type="ARBA" id="ARBA00022840"/>
    </source>
</evidence>
<evidence type="ECO:0000256" key="12">
    <source>
        <dbReference type="ARBA" id="ARBA00023012"/>
    </source>
</evidence>
<dbReference type="Pfam" id="PF00512">
    <property type="entry name" value="HisKA"/>
    <property type="match status" value="1"/>
</dbReference>
<sequence>MEGIKIQTFFLRYLLLLTLGTILLALLLAGLFSLAFSTNIVLPANYTEWQISQLKGQLSSSEVITEDMIPPLADYAIVSKDGHFLSGSLSPQETLEAQQLIDKGKRGQGQYFYSVIERASELCIIRYRISPEYSSPLLRAYLPNIELLSIIVFIVGIIALTATIAIHFGKSLQHKMIGLQEAIEKIENQNLDFDISPSGIQEIDGVALSLEQMKNALSHSLQQQWHHEHMRREQIAALAHDLKTPITIIKGNAELLQGTAQDAEQQAYNQYILKNTQTIEQFTQQLIDLSNMDTHMLEEKADIDTELFIEELEQQMLALATKKSIAVNVQRKSLPAVIHANAKLLQRAISNIISNAMEHTPPNGQVMLTIATNNVALVLTITDSGSGFSPQDLQEAMKQFYQGDQSRNNNNHHGMGLYIAATIIKQHQGQIKLANNACTSGAEVTVTIPI</sequence>
<protein>
    <recommendedName>
        <fullName evidence="3">histidine kinase</fullName>
        <ecNumber evidence="3">2.7.13.3</ecNumber>
    </recommendedName>
</protein>
<feature type="domain" description="Histidine kinase" evidence="15">
    <location>
        <begin position="237"/>
        <end position="450"/>
    </location>
</feature>
<dbReference type="PANTHER" id="PTHR45528:SF8">
    <property type="entry name" value="HISTIDINE KINASE"/>
    <property type="match status" value="1"/>
</dbReference>
<evidence type="ECO:0000256" key="13">
    <source>
        <dbReference type="ARBA" id="ARBA00023136"/>
    </source>
</evidence>
<dbReference type="PRINTS" id="PR00344">
    <property type="entry name" value="BCTRLSENSOR"/>
</dbReference>
<dbReference type="Gene3D" id="6.10.340.10">
    <property type="match status" value="1"/>
</dbReference>
<keyword evidence="9 17" id="KW-0418">Kinase</keyword>
<dbReference type="Pfam" id="PF02518">
    <property type="entry name" value="HATPase_c"/>
    <property type="match status" value="1"/>
</dbReference>
<comment type="subcellular location">
    <subcellularLocation>
        <location evidence="2">Cell membrane</location>
        <topology evidence="2">Multi-pass membrane protein</topology>
    </subcellularLocation>
</comment>
<dbReference type="PROSITE" id="PS50109">
    <property type="entry name" value="HIS_KIN"/>
    <property type="match status" value="1"/>
</dbReference>
<gene>
    <name evidence="17" type="ORF">R6U77_03425</name>
</gene>
<evidence type="ECO:0000256" key="14">
    <source>
        <dbReference type="SAM" id="Phobius"/>
    </source>
</evidence>
<evidence type="ECO:0000313" key="18">
    <source>
        <dbReference type="Proteomes" id="UP001322664"/>
    </source>
</evidence>
<keyword evidence="11 14" id="KW-1133">Transmembrane helix</keyword>
<evidence type="ECO:0000313" key="17">
    <source>
        <dbReference type="EMBL" id="WPK12767.1"/>
    </source>
</evidence>
<dbReference type="InterPro" id="IPR003660">
    <property type="entry name" value="HAMP_dom"/>
</dbReference>
<dbReference type="InterPro" id="IPR036097">
    <property type="entry name" value="HisK_dim/P_sf"/>
</dbReference>
<evidence type="ECO:0000259" key="16">
    <source>
        <dbReference type="PROSITE" id="PS50885"/>
    </source>
</evidence>
<feature type="transmembrane region" description="Helical" evidence="14">
    <location>
        <begin position="147"/>
        <end position="168"/>
    </location>
</feature>
<dbReference type="InterPro" id="IPR036890">
    <property type="entry name" value="HATPase_C_sf"/>
</dbReference>
<dbReference type="SMART" id="SM00387">
    <property type="entry name" value="HATPase_c"/>
    <property type="match status" value="1"/>
</dbReference>
<reference evidence="17 18" key="1">
    <citation type="submission" date="2023-09" db="EMBL/GenBank/DDBJ databases">
        <authorList>
            <person name="Page C.A."/>
            <person name="Perez-Diaz I.M."/>
        </authorList>
    </citation>
    <scope>NUCLEOTIDE SEQUENCE [LARGE SCALE GENOMIC DNA]</scope>
    <source>
        <strain evidence="17 18">Ll15</strain>
    </source>
</reference>
<dbReference type="Gene3D" id="1.10.287.130">
    <property type="match status" value="1"/>
</dbReference>
<evidence type="ECO:0000256" key="3">
    <source>
        <dbReference type="ARBA" id="ARBA00012438"/>
    </source>
</evidence>
<accession>A0ABZ0S4R6</accession>
<evidence type="ECO:0000256" key="5">
    <source>
        <dbReference type="ARBA" id="ARBA00022553"/>
    </source>
</evidence>
<keyword evidence="12" id="KW-0902">Two-component regulatory system</keyword>
<keyword evidence="10" id="KW-0067">ATP-binding</keyword>
<dbReference type="InterPro" id="IPR005467">
    <property type="entry name" value="His_kinase_dom"/>
</dbReference>